<evidence type="ECO:0000256" key="5">
    <source>
        <dbReference type="ARBA" id="ARBA00023157"/>
    </source>
</evidence>
<dbReference type="PRINTS" id="PR01347">
    <property type="entry name" value="EPHRIN"/>
</dbReference>
<comment type="caution">
    <text evidence="14">The sequence shown here is derived from an EMBL/GenBank/DDBJ whole genome shotgun (WGS) entry which is preliminary data.</text>
</comment>
<dbReference type="InterPro" id="IPR031328">
    <property type="entry name" value="Ephrin"/>
</dbReference>
<keyword evidence="7" id="KW-0449">Lipoprotein</keyword>
<feature type="domain" description="Ephrin RBD" evidence="13">
    <location>
        <begin position="280"/>
        <end position="413"/>
    </location>
</feature>
<dbReference type="InterPro" id="IPR001799">
    <property type="entry name" value="Ephrin_RBD"/>
</dbReference>
<keyword evidence="4 10" id="KW-0472">Membrane</keyword>
<keyword evidence="12" id="KW-0812">Transmembrane</keyword>
<dbReference type="GO" id="GO:0005886">
    <property type="term" value="C:plasma membrane"/>
    <property type="evidence" value="ECO:0007669"/>
    <property type="project" value="TreeGrafter"/>
</dbReference>
<dbReference type="InterPro" id="IPR034252">
    <property type="entry name" value="Ephrin-A_Ecto"/>
</dbReference>
<dbReference type="Proteomes" id="UP001187415">
    <property type="component" value="Unassembled WGS sequence"/>
</dbReference>
<evidence type="ECO:0000256" key="12">
    <source>
        <dbReference type="SAM" id="Phobius"/>
    </source>
</evidence>
<accession>A0AA88MTI0</accession>
<evidence type="ECO:0000256" key="8">
    <source>
        <dbReference type="ARBA" id="ARBA00040413"/>
    </source>
</evidence>
<dbReference type="AlphaFoldDB" id="A0AA88MTI0"/>
<dbReference type="PANTHER" id="PTHR11304:SF19">
    <property type="entry name" value="EPHRIN-A1"/>
    <property type="match status" value="1"/>
</dbReference>
<evidence type="ECO:0000256" key="4">
    <source>
        <dbReference type="ARBA" id="ARBA00023136"/>
    </source>
</evidence>
<dbReference type="Pfam" id="PF00812">
    <property type="entry name" value="Ephrin"/>
    <property type="match status" value="1"/>
</dbReference>
<keyword evidence="12" id="KW-1133">Transmembrane helix</keyword>
<organism evidence="14 15">
    <name type="scientific">Channa striata</name>
    <name type="common">Snakehead murrel</name>
    <name type="synonym">Ophicephalus striatus</name>
    <dbReference type="NCBI Taxonomy" id="64152"/>
    <lineage>
        <taxon>Eukaryota</taxon>
        <taxon>Metazoa</taxon>
        <taxon>Chordata</taxon>
        <taxon>Craniata</taxon>
        <taxon>Vertebrata</taxon>
        <taxon>Euteleostomi</taxon>
        <taxon>Actinopterygii</taxon>
        <taxon>Neopterygii</taxon>
        <taxon>Teleostei</taxon>
        <taxon>Neoteleostei</taxon>
        <taxon>Acanthomorphata</taxon>
        <taxon>Anabantaria</taxon>
        <taxon>Anabantiformes</taxon>
        <taxon>Channoidei</taxon>
        <taxon>Channidae</taxon>
        <taxon>Channa</taxon>
    </lineage>
</organism>
<proteinExistence type="inferred from homology"/>
<dbReference type="FunFam" id="2.60.40.420:FF:000017">
    <property type="entry name" value="ephrin-A1"/>
    <property type="match status" value="1"/>
</dbReference>
<keyword evidence="5" id="KW-1015">Disulfide bond</keyword>
<dbReference type="GO" id="GO:0007411">
    <property type="term" value="P:axon guidance"/>
    <property type="evidence" value="ECO:0007669"/>
    <property type="project" value="TreeGrafter"/>
</dbReference>
<feature type="region of interest" description="Disordered" evidence="11">
    <location>
        <begin position="85"/>
        <end position="104"/>
    </location>
</feature>
<name>A0AA88MTI0_CHASR</name>
<dbReference type="PANTHER" id="PTHR11304">
    <property type="entry name" value="EPHRIN"/>
    <property type="match status" value="1"/>
</dbReference>
<dbReference type="InterPro" id="IPR019765">
    <property type="entry name" value="Ephrin_CS"/>
</dbReference>
<gene>
    <name evidence="14" type="ORF">Q5P01_011265</name>
</gene>
<feature type="transmembrane region" description="Helical" evidence="12">
    <location>
        <begin position="475"/>
        <end position="494"/>
    </location>
</feature>
<evidence type="ECO:0000259" key="13">
    <source>
        <dbReference type="PROSITE" id="PS51551"/>
    </source>
</evidence>
<feature type="region of interest" description="Disordered" evidence="11">
    <location>
        <begin position="413"/>
        <end position="433"/>
    </location>
</feature>
<evidence type="ECO:0000313" key="14">
    <source>
        <dbReference type="EMBL" id="KAK2844606.1"/>
    </source>
</evidence>
<keyword evidence="3" id="KW-0732">Signal</keyword>
<evidence type="ECO:0000256" key="7">
    <source>
        <dbReference type="ARBA" id="ARBA00023288"/>
    </source>
</evidence>
<dbReference type="EMBL" id="JAUPFM010000008">
    <property type="protein sequence ID" value="KAK2844606.1"/>
    <property type="molecule type" value="Genomic_DNA"/>
</dbReference>
<reference evidence="14" key="1">
    <citation type="submission" date="2023-07" db="EMBL/GenBank/DDBJ databases">
        <title>Chromosome-level Genome Assembly of Striped Snakehead (Channa striata).</title>
        <authorList>
            <person name="Liu H."/>
        </authorList>
    </citation>
    <scope>NUCLEOTIDE SEQUENCE</scope>
    <source>
        <strain evidence="14">Gz</strain>
        <tissue evidence="14">Muscle</tissue>
    </source>
</reference>
<keyword evidence="2" id="KW-0336">GPI-anchor</keyword>
<dbReference type="InterPro" id="IPR008972">
    <property type="entry name" value="Cupredoxin"/>
</dbReference>
<protein>
    <recommendedName>
        <fullName evidence="8">Ephrin-A1</fullName>
    </recommendedName>
</protein>
<evidence type="ECO:0000256" key="3">
    <source>
        <dbReference type="ARBA" id="ARBA00022729"/>
    </source>
</evidence>
<dbReference type="GO" id="GO:0010605">
    <property type="term" value="P:negative regulation of macromolecule metabolic process"/>
    <property type="evidence" value="ECO:0007669"/>
    <property type="project" value="UniProtKB-ARBA"/>
</dbReference>
<evidence type="ECO:0000256" key="10">
    <source>
        <dbReference type="RuleBase" id="RU004375"/>
    </source>
</evidence>
<dbReference type="Gene3D" id="2.60.40.420">
    <property type="entry name" value="Cupredoxins - blue copper proteins"/>
    <property type="match status" value="1"/>
</dbReference>
<feature type="region of interest" description="Disordered" evidence="11">
    <location>
        <begin position="1"/>
        <end position="21"/>
    </location>
</feature>
<dbReference type="GO" id="GO:1902533">
    <property type="term" value="P:positive regulation of intracellular signal transduction"/>
    <property type="evidence" value="ECO:0007669"/>
    <property type="project" value="UniProtKB-ARBA"/>
</dbReference>
<comment type="caution">
    <text evidence="9">Lacks conserved residue(s) required for the propagation of feature annotation.</text>
</comment>
<dbReference type="GO" id="GO:0098552">
    <property type="term" value="C:side of membrane"/>
    <property type="evidence" value="ECO:0007669"/>
    <property type="project" value="UniProtKB-KW"/>
</dbReference>
<dbReference type="SUPFAM" id="SSF49503">
    <property type="entry name" value="Cupredoxins"/>
    <property type="match status" value="1"/>
</dbReference>
<feature type="compositionally biased region" description="Basic and acidic residues" evidence="11">
    <location>
        <begin position="419"/>
        <end position="430"/>
    </location>
</feature>
<dbReference type="PROSITE" id="PS51551">
    <property type="entry name" value="EPHRIN_RBD_2"/>
    <property type="match status" value="1"/>
</dbReference>
<dbReference type="CDD" id="cd10425">
    <property type="entry name" value="Ephrin-A_Ectodomain"/>
    <property type="match status" value="1"/>
</dbReference>
<evidence type="ECO:0000256" key="1">
    <source>
        <dbReference type="ARBA" id="ARBA00004589"/>
    </source>
</evidence>
<evidence type="ECO:0000256" key="9">
    <source>
        <dbReference type="PROSITE-ProRule" id="PRU00884"/>
    </source>
</evidence>
<keyword evidence="6" id="KW-0325">Glycoprotein</keyword>
<evidence type="ECO:0000256" key="6">
    <source>
        <dbReference type="ARBA" id="ARBA00023180"/>
    </source>
</evidence>
<evidence type="ECO:0000313" key="15">
    <source>
        <dbReference type="Proteomes" id="UP001187415"/>
    </source>
</evidence>
<evidence type="ECO:0000256" key="11">
    <source>
        <dbReference type="SAM" id="MobiDB-lite"/>
    </source>
</evidence>
<comment type="similarity">
    <text evidence="9 10">Belongs to the ephrin family.</text>
</comment>
<dbReference type="GO" id="GO:0046875">
    <property type="term" value="F:ephrin receptor binding"/>
    <property type="evidence" value="ECO:0007669"/>
    <property type="project" value="InterPro"/>
</dbReference>
<comment type="subcellular location">
    <subcellularLocation>
        <location evidence="1">Membrane</location>
        <topology evidence="1">Lipid-anchor</topology>
        <topology evidence="1">GPI-anchor</topology>
    </subcellularLocation>
</comment>
<dbReference type="GO" id="GO:0048013">
    <property type="term" value="P:ephrin receptor signaling pathway"/>
    <property type="evidence" value="ECO:0007669"/>
    <property type="project" value="InterPro"/>
</dbReference>
<evidence type="ECO:0000256" key="2">
    <source>
        <dbReference type="ARBA" id="ARBA00022622"/>
    </source>
</evidence>
<feature type="compositionally biased region" description="Basic and acidic residues" evidence="11">
    <location>
        <begin position="85"/>
        <end position="98"/>
    </location>
</feature>
<dbReference type="PROSITE" id="PS01299">
    <property type="entry name" value="EPHRIN_RBD_1"/>
    <property type="match status" value="1"/>
</dbReference>
<keyword evidence="15" id="KW-1185">Reference proteome</keyword>
<sequence>MLRGSAVNSEVHYERSSSPRAKNHAALTFNAHQATAGKNVSTEDFFLFGESVQIGDHLYADEWGIHAFVVPEKEQLDQVCRYNQRAKDPQGARDKGTEGSRVTSCPCVDETMPSVNKPKLAVMTEVGRTKAPFPILCGRLARRHGTGHELLRPRLKGTSSADDVIKNQEKENQAMQDTVTPGDKSLENKQISLCLLKETLVFPECEYLCGSVWAGGGLSVILRLIRDFYWQQHCHMRLQRRPGADGERLEWTRFPWRRAAMDLVCVVCLALSIGALFASAERHSVYWNSSNPNFLWDEYTVEVHINDYLDIICPHYTHGEVSSHAAERYVLYMVEKDDYEVCKPHSFDQLRWECSRPFAPHAPEKFSEKFQRFTPFTLGKEFRQGESYYYISKPMHHHGQECLRLKVDVVGHKGSGKNQPDKSKAEDTGKSLDAGKVPFPAAGGVHNPSNRLPADDPAAIEPNVLRSVGSSGAQLVSLSLFFTMIPVLLGLFLLN</sequence>